<gene>
    <name evidence="1" type="ORF">TALK_11430</name>
</gene>
<proteinExistence type="predicted"/>
<dbReference type="Gene3D" id="3.10.129.10">
    <property type="entry name" value="Hotdog Thioesterase"/>
    <property type="match status" value="1"/>
</dbReference>
<evidence type="ECO:0008006" key="3">
    <source>
        <dbReference type="Google" id="ProtNLM"/>
    </source>
</evidence>
<dbReference type="InterPro" id="IPR016776">
    <property type="entry name" value="ApeP-like_dehydratase"/>
</dbReference>
<dbReference type="InterPro" id="IPR029069">
    <property type="entry name" value="HotDog_dom_sf"/>
</dbReference>
<dbReference type="EMBL" id="JFKB01000007">
    <property type="protein sequence ID" value="OSQ47809.1"/>
    <property type="molecule type" value="Genomic_DNA"/>
</dbReference>
<accession>A0A1Y2LDT9</accession>
<protein>
    <recommendedName>
        <fullName evidence="3">3-hydroxydecanoyl-ACP dehydratase</fullName>
    </recommendedName>
</protein>
<dbReference type="AlphaFoldDB" id="A0A1Y2LDT9"/>
<reference evidence="1 2" key="1">
    <citation type="submission" date="2014-03" db="EMBL/GenBank/DDBJ databases">
        <title>The draft genome sequence of Thalassospira alkalitolerans JCM 18968.</title>
        <authorList>
            <person name="Lai Q."/>
            <person name="Shao Z."/>
        </authorList>
    </citation>
    <scope>NUCLEOTIDE SEQUENCE [LARGE SCALE GENOMIC DNA]</scope>
    <source>
        <strain evidence="1 2">JCM 18968</strain>
    </source>
</reference>
<dbReference type="SUPFAM" id="SSF54637">
    <property type="entry name" value="Thioesterase/thiol ester dehydrase-isomerase"/>
    <property type="match status" value="1"/>
</dbReference>
<comment type="caution">
    <text evidence="1">The sequence shown here is derived from an EMBL/GenBank/DDBJ whole genome shotgun (WGS) entry which is preliminary data.</text>
</comment>
<dbReference type="PIRSF" id="PIRSF020565">
    <property type="entry name" value="3Ho_Ac_ACP_DH_prd"/>
    <property type="match status" value="1"/>
</dbReference>
<evidence type="ECO:0000313" key="2">
    <source>
        <dbReference type="Proteomes" id="UP000193396"/>
    </source>
</evidence>
<sequence length="163" mass="17690">MTATNDHCDFPPVETLVPHAAPMLLIDRVLAADDEAMCTEVRISKNSMFFTTGHGVPGYVGIEYIAQTVAAYSGWRVQSAAPGSTPKVGYLLGTRKMTMTCDWFDDGATLSIHVKNIFEDGEMGVFDGEVRNGDDILVSARINVYQPNEPSPATDSNQDTTDP</sequence>
<dbReference type="Proteomes" id="UP000193396">
    <property type="component" value="Unassembled WGS sequence"/>
</dbReference>
<dbReference type="STRING" id="1293890.TALK_11430"/>
<keyword evidence="2" id="KW-1185">Reference proteome</keyword>
<dbReference type="Pfam" id="PF22817">
    <property type="entry name" value="ApeP-like"/>
    <property type="match status" value="1"/>
</dbReference>
<evidence type="ECO:0000313" key="1">
    <source>
        <dbReference type="EMBL" id="OSQ47809.1"/>
    </source>
</evidence>
<organism evidence="1 2">
    <name type="scientific">Thalassospira alkalitolerans</name>
    <dbReference type="NCBI Taxonomy" id="1293890"/>
    <lineage>
        <taxon>Bacteria</taxon>
        <taxon>Pseudomonadati</taxon>
        <taxon>Pseudomonadota</taxon>
        <taxon>Alphaproteobacteria</taxon>
        <taxon>Rhodospirillales</taxon>
        <taxon>Thalassospiraceae</taxon>
        <taxon>Thalassospira</taxon>
    </lineage>
</organism>
<name>A0A1Y2LDT9_9PROT</name>